<feature type="DNA-binding region" description="H-T-H motif" evidence="4">
    <location>
        <begin position="25"/>
        <end position="44"/>
    </location>
</feature>
<evidence type="ECO:0000256" key="1">
    <source>
        <dbReference type="ARBA" id="ARBA00023015"/>
    </source>
</evidence>
<evidence type="ECO:0000256" key="4">
    <source>
        <dbReference type="PROSITE-ProRule" id="PRU00335"/>
    </source>
</evidence>
<dbReference type="Gene3D" id="1.10.357.10">
    <property type="entry name" value="Tetracycline Repressor, domain 2"/>
    <property type="match status" value="1"/>
</dbReference>
<dbReference type="Pfam" id="PF00440">
    <property type="entry name" value="TetR_N"/>
    <property type="match status" value="1"/>
</dbReference>
<evidence type="ECO:0000313" key="7">
    <source>
        <dbReference type="Proteomes" id="UP000183376"/>
    </source>
</evidence>
<dbReference type="PROSITE" id="PS50977">
    <property type="entry name" value="HTH_TETR_2"/>
    <property type="match status" value="1"/>
</dbReference>
<feature type="domain" description="HTH tetR-type" evidence="5">
    <location>
        <begin position="2"/>
        <end position="62"/>
    </location>
</feature>
<dbReference type="AlphaFoldDB" id="A0A1G9VZ04"/>
<evidence type="ECO:0000256" key="3">
    <source>
        <dbReference type="ARBA" id="ARBA00023163"/>
    </source>
</evidence>
<dbReference type="InterPro" id="IPR009057">
    <property type="entry name" value="Homeodomain-like_sf"/>
</dbReference>
<evidence type="ECO:0000313" key="6">
    <source>
        <dbReference type="EMBL" id="SDM77519.1"/>
    </source>
</evidence>
<keyword evidence="3" id="KW-0804">Transcription</keyword>
<keyword evidence="7" id="KW-1185">Reference proteome</keyword>
<keyword evidence="1" id="KW-0805">Transcription regulation</keyword>
<sequence>MGDTRRRLIDGAVETIRAHGIAAVSARTIAATAGVNQALVFYHFDSVDNLLAQACLVTTEERVARFRERFAAVDSFSGLLALGAQVHQDETEAGNVTVLAQMLAGAQRDPKLAEASAAAVRLWITEIEHVLRRLLAGSPLDGLLDPTTLARTVAATFVGLELFEPVAPIGSTLQELATLVEVIDELGPVARRVVRAKLRNTVKKERS</sequence>
<dbReference type="InterPro" id="IPR050109">
    <property type="entry name" value="HTH-type_TetR-like_transc_reg"/>
</dbReference>
<reference evidence="6 7" key="1">
    <citation type="submission" date="2016-10" db="EMBL/GenBank/DDBJ databases">
        <authorList>
            <person name="de Groot N.N."/>
        </authorList>
    </citation>
    <scope>NUCLEOTIDE SEQUENCE [LARGE SCALE GENOMIC DNA]</scope>
    <source>
        <strain evidence="6 7">DSM 44149</strain>
    </source>
</reference>
<dbReference type="STRING" id="211114.SAMN04489726_3313"/>
<dbReference type="PRINTS" id="PR00455">
    <property type="entry name" value="HTHTETR"/>
</dbReference>
<dbReference type="GO" id="GO:0000976">
    <property type="term" value="F:transcription cis-regulatory region binding"/>
    <property type="evidence" value="ECO:0007669"/>
    <property type="project" value="TreeGrafter"/>
</dbReference>
<dbReference type="EMBL" id="LT629701">
    <property type="protein sequence ID" value="SDM77519.1"/>
    <property type="molecule type" value="Genomic_DNA"/>
</dbReference>
<dbReference type="Proteomes" id="UP000183376">
    <property type="component" value="Chromosome I"/>
</dbReference>
<dbReference type="InterPro" id="IPR036271">
    <property type="entry name" value="Tet_transcr_reg_TetR-rel_C_sf"/>
</dbReference>
<dbReference type="GO" id="GO:0003700">
    <property type="term" value="F:DNA-binding transcription factor activity"/>
    <property type="evidence" value="ECO:0007669"/>
    <property type="project" value="TreeGrafter"/>
</dbReference>
<dbReference type="SUPFAM" id="SSF48498">
    <property type="entry name" value="Tetracyclin repressor-like, C-terminal domain"/>
    <property type="match status" value="1"/>
</dbReference>
<dbReference type="RefSeq" id="WP_030431486.1">
    <property type="nucleotide sequence ID" value="NZ_JOEF01000019.1"/>
</dbReference>
<keyword evidence="2 4" id="KW-0238">DNA-binding</keyword>
<organism evidence="6 7">
    <name type="scientific">Allokutzneria albata</name>
    <name type="common">Kibdelosporangium albatum</name>
    <dbReference type="NCBI Taxonomy" id="211114"/>
    <lineage>
        <taxon>Bacteria</taxon>
        <taxon>Bacillati</taxon>
        <taxon>Actinomycetota</taxon>
        <taxon>Actinomycetes</taxon>
        <taxon>Pseudonocardiales</taxon>
        <taxon>Pseudonocardiaceae</taxon>
        <taxon>Allokutzneria</taxon>
    </lineage>
</organism>
<protein>
    <submittedName>
        <fullName evidence="6">DNA-binding transcriptional regulator YbjK</fullName>
    </submittedName>
</protein>
<name>A0A1G9VZ04_ALLAB</name>
<evidence type="ECO:0000256" key="2">
    <source>
        <dbReference type="ARBA" id="ARBA00023125"/>
    </source>
</evidence>
<accession>A0A1G9VZ04</accession>
<dbReference type="PANTHER" id="PTHR30055:SF234">
    <property type="entry name" value="HTH-TYPE TRANSCRIPTIONAL REGULATOR BETI"/>
    <property type="match status" value="1"/>
</dbReference>
<proteinExistence type="predicted"/>
<evidence type="ECO:0000259" key="5">
    <source>
        <dbReference type="PROSITE" id="PS50977"/>
    </source>
</evidence>
<dbReference type="eggNOG" id="COG1309">
    <property type="taxonomic scope" value="Bacteria"/>
</dbReference>
<dbReference type="SUPFAM" id="SSF46689">
    <property type="entry name" value="Homeodomain-like"/>
    <property type="match status" value="1"/>
</dbReference>
<gene>
    <name evidence="6" type="ORF">SAMN04489726_3313</name>
</gene>
<dbReference type="InterPro" id="IPR001647">
    <property type="entry name" value="HTH_TetR"/>
</dbReference>
<dbReference type="PANTHER" id="PTHR30055">
    <property type="entry name" value="HTH-TYPE TRANSCRIPTIONAL REGULATOR RUTR"/>
    <property type="match status" value="1"/>
</dbReference>